<keyword evidence="3" id="KW-1185">Reference proteome</keyword>
<evidence type="ECO:0000313" key="2">
    <source>
        <dbReference type="EMBL" id="QHB38686.1"/>
    </source>
</evidence>
<dbReference type="EMBL" id="MN812207">
    <property type="protein sequence ID" value="QHB38686.1"/>
    <property type="molecule type" value="Genomic_DNA"/>
</dbReference>
<protein>
    <submittedName>
        <fullName evidence="2">Exonuclease</fullName>
    </submittedName>
</protein>
<gene>
    <name evidence="2" type="ORF">hattifnatt91_gp001</name>
</gene>
<dbReference type="InterPro" id="IPR036397">
    <property type="entry name" value="RNaseH_sf"/>
</dbReference>
<keyword evidence="2" id="KW-0269">Exonuclease</keyword>
<evidence type="ECO:0000313" key="3">
    <source>
        <dbReference type="Proteomes" id="UP000464036"/>
    </source>
</evidence>
<dbReference type="Gene3D" id="3.30.420.10">
    <property type="entry name" value="Ribonuclease H-like superfamily/Ribonuclease H"/>
    <property type="match status" value="1"/>
</dbReference>
<dbReference type="GO" id="GO:0003676">
    <property type="term" value="F:nucleic acid binding"/>
    <property type="evidence" value="ECO:0007669"/>
    <property type="project" value="InterPro"/>
</dbReference>
<feature type="domain" description="YprB ribonuclease H-like" evidence="1">
    <location>
        <begin position="83"/>
        <end position="224"/>
    </location>
</feature>
<evidence type="ECO:0000259" key="1">
    <source>
        <dbReference type="Pfam" id="PF13482"/>
    </source>
</evidence>
<reference evidence="2 3" key="1">
    <citation type="journal article" date="2020" name="Viruses">
        <title>Diversity and Host Interactions Among Virulent and Temperate Baltic Sea Flavobacterium Phages.</title>
        <authorList>
            <person name="Nilsson E."/>
            <person name="Bayfield O.W."/>
            <person name="Lundin D."/>
            <person name="Antson A.A."/>
            <person name="Holmfeldt K."/>
        </authorList>
    </citation>
    <scope>NUCLEOTIDE SEQUENCE [LARGE SCALE GENOMIC DNA]</scope>
</reference>
<dbReference type="SUPFAM" id="SSF53098">
    <property type="entry name" value="Ribonuclease H-like"/>
    <property type="match status" value="1"/>
</dbReference>
<name>A0A6B9L9R9_9CAUD</name>
<dbReference type="InterPro" id="IPR012337">
    <property type="entry name" value="RNaseH-like_sf"/>
</dbReference>
<dbReference type="InterPro" id="IPR038720">
    <property type="entry name" value="YprB_RNase_H-like_dom"/>
</dbReference>
<proteinExistence type="predicted"/>
<dbReference type="Proteomes" id="UP000464036">
    <property type="component" value="Segment"/>
</dbReference>
<keyword evidence="2" id="KW-0378">Hydrolase</keyword>
<dbReference type="Pfam" id="PF13482">
    <property type="entry name" value="RNase_H_2"/>
    <property type="match status" value="1"/>
</dbReference>
<sequence>MQPNKNRRYRLNNAEVKKLNLEFNLRNRYRLSKEQEIQLLKLREPQHQIKRLFFDIETSPNIGYFWRTGYNLSIQPHDIIEERKIICISYKWQDEDKIHTLTWDKNQCDKKMLIDFVKVANLADELIAHNGDRFDIKWIRTRCIFHRVPMLPQYKTLDTLKKAKSGFNFNSNKLDYIAQFLGVGAKVQHRGFDMWKDVLKGCKEAMKEMVVYCEGDIIVLEDVFLTMQNYIKPNTHAGVLGGNLKYSCSCCGSENITLLKNNVTALGTIKRLMQCDDCDSTNEISNSSYINYLKFKTNNFI</sequence>
<keyword evidence="2" id="KW-0540">Nuclease</keyword>
<accession>A0A6B9L9R9</accession>
<dbReference type="GO" id="GO:0004527">
    <property type="term" value="F:exonuclease activity"/>
    <property type="evidence" value="ECO:0007669"/>
    <property type="project" value="UniProtKB-KW"/>
</dbReference>
<organism evidence="2 3">
    <name type="scientific">Flavobacterium phage vB_FspS_hattifnatt9-1</name>
    <dbReference type="NCBI Taxonomy" id="2686246"/>
    <lineage>
        <taxon>Viruses</taxon>
        <taxon>Duplodnaviria</taxon>
        <taxon>Heunggongvirae</taxon>
        <taxon>Uroviricota</taxon>
        <taxon>Caudoviricetes</taxon>
        <taxon>Hattifnattvirus</taxon>
        <taxon>Hattifnattvirus hattifnatt</taxon>
    </lineage>
</organism>